<dbReference type="Gene3D" id="2.60.450.10">
    <property type="entry name" value="Lipopolysaccharide (LPS) transport protein A like domain"/>
    <property type="match status" value="1"/>
</dbReference>
<evidence type="ECO:0000259" key="4">
    <source>
        <dbReference type="Pfam" id="PF03968"/>
    </source>
</evidence>
<dbReference type="AlphaFoldDB" id="A0A401FQU7"/>
<dbReference type="InterPro" id="IPR005653">
    <property type="entry name" value="OstA-like_N"/>
</dbReference>
<dbReference type="GO" id="GO:0009279">
    <property type="term" value="C:cell outer membrane"/>
    <property type="evidence" value="ECO:0007669"/>
    <property type="project" value="InterPro"/>
</dbReference>
<keyword evidence="8" id="KW-1185">Reference proteome</keyword>
<dbReference type="Pfam" id="PF19838">
    <property type="entry name" value="LptD_2"/>
    <property type="match status" value="1"/>
</dbReference>
<dbReference type="GO" id="GO:0043165">
    <property type="term" value="P:Gram-negative-bacterium-type cell outer membrane assembly"/>
    <property type="evidence" value="ECO:0007669"/>
    <property type="project" value="InterPro"/>
</dbReference>
<accession>A0A401FQU7</accession>
<feature type="domain" description="LptD C-terminal" evidence="5">
    <location>
        <begin position="285"/>
        <end position="673"/>
    </location>
</feature>
<proteinExistence type="inferred from homology"/>
<gene>
    <name evidence="7" type="ORF">DENIS_0276</name>
</gene>
<dbReference type="GO" id="GO:0015920">
    <property type="term" value="P:lipopolysaccharide transport"/>
    <property type="evidence" value="ECO:0007669"/>
    <property type="project" value="InterPro"/>
</dbReference>
<dbReference type="PANTHER" id="PTHR30189:SF1">
    <property type="entry name" value="LPS-ASSEMBLY PROTEIN LPTD"/>
    <property type="match status" value="1"/>
</dbReference>
<evidence type="ECO:0000313" key="7">
    <source>
        <dbReference type="EMBL" id="GBC59337.1"/>
    </source>
</evidence>
<dbReference type="Pfam" id="PF04453">
    <property type="entry name" value="LptD"/>
    <property type="match status" value="1"/>
</dbReference>
<evidence type="ECO:0000259" key="6">
    <source>
        <dbReference type="Pfam" id="PF19838"/>
    </source>
</evidence>
<evidence type="ECO:0000256" key="1">
    <source>
        <dbReference type="ARBA" id="ARBA00022729"/>
    </source>
</evidence>
<dbReference type="GO" id="GO:1990351">
    <property type="term" value="C:transporter complex"/>
    <property type="evidence" value="ECO:0007669"/>
    <property type="project" value="TreeGrafter"/>
</dbReference>
<dbReference type="InterPro" id="IPR045659">
    <property type="entry name" value="LptD_2"/>
</dbReference>
<organism evidence="7 8">
    <name type="scientific">Desulfonema ishimotonii</name>
    <dbReference type="NCBI Taxonomy" id="45657"/>
    <lineage>
        <taxon>Bacteria</taxon>
        <taxon>Pseudomonadati</taxon>
        <taxon>Thermodesulfobacteriota</taxon>
        <taxon>Desulfobacteria</taxon>
        <taxon>Desulfobacterales</taxon>
        <taxon>Desulfococcaceae</taxon>
        <taxon>Desulfonema</taxon>
    </lineage>
</organism>
<reference evidence="8" key="2">
    <citation type="submission" date="2019-01" db="EMBL/GenBank/DDBJ databases">
        <title>Genome sequence of Desulfonema ishimotonii strain Tokyo 01.</title>
        <authorList>
            <person name="Fukui M."/>
        </authorList>
    </citation>
    <scope>NUCLEOTIDE SEQUENCE [LARGE SCALE GENOMIC DNA]</scope>
    <source>
        <strain evidence="8">Tokyo 01</strain>
    </source>
</reference>
<keyword evidence="2" id="KW-0472">Membrane</keyword>
<dbReference type="HAMAP" id="MF_01411">
    <property type="entry name" value="LPS_assembly_LptD"/>
    <property type="match status" value="1"/>
</dbReference>
<dbReference type="EMBL" id="BEXT01000001">
    <property type="protein sequence ID" value="GBC59337.1"/>
    <property type="molecule type" value="Genomic_DNA"/>
</dbReference>
<evidence type="ECO:0000259" key="5">
    <source>
        <dbReference type="Pfam" id="PF04453"/>
    </source>
</evidence>
<protein>
    <submittedName>
        <fullName evidence="7">Organic solvent tolerance protein</fullName>
    </submittedName>
</protein>
<keyword evidence="1" id="KW-0732">Signal</keyword>
<name>A0A401FQU7_9BACT</name>
<sequence length="741" mass="85768">MLLWPLAAMSASVEEVFADDPGLPWEIKADDVEYDMENEVYVARDGVIISRGANRLSADFVRFDYRNMKASAEGHVVMTTGEDVLTGTRIDIDLGDETGTVHNGQIFIKENHFYIRGDRIEKVGRAEYMAYKASVTSCDGEKPDWKITGRNLNVTVEGYGTARHAALWFGPVPVIYTPFFIFPVKQKRQSGLLTPGFGTSDRRGEEYLQPFYWSVSDHADATFYNHYMTERGNKMGLEFRYVLDENSRGVLMYDFLDDKKVDDGTGDSSKNWGYTDDDELRPNEDRYWFRMKADQALPAGFTSRLDLDIVSDQDYLKEFKSGHSGFDTTKSAFERRFNREIDDYTDPIRANSLTVSQIRSAYSFNAQVLWYDNVVSRRWKDEDTTLSQLPFITLSTAKQSLGKTPLYWNLDTGYSYFYREDGERNQRIDINPRLYLPHRFGNHFFMEPSLGLRQTLWHVDRFGADDEEEDRNRHREMADFKLDLYTHLNRVYTLSADGGVLPDQVRHGLRPQLIYEYMPDQDQDDYPFADALDRIERKNRVTFSLVNTLTSKTRKAVTEGVKESPEDIYRQFCRFEVRQSYEFDSYDADETLAEYTLSDRTTPETGKHLSPLYGELSLTPSDFFSIEADAEWSHLDGDFRSRNVALSVWDRRGDSAFVEHRYTDELTESLYTSVTLKLSSRISAYGEYERNLLDDEDLKTGFGVWYTARCWSLNMTYTKEEEDRSYGFMINLNGLGGIGTN</sequence>
<comment type="caution">
    <text evidence="7">The sequence shown here is derived from an EMBL/GenBank/DDBJ whole genome shotgun (WGS) entry which is preliminary data.</text>
</comment>
<evidence type="ECO:0000256" key="2">
    <source>
        <dbReference type="ARBA" id="ARBA00023136"/>
    </source>
</evidence>
<feature type="domain" description="LPS-assembly protein LptD central" evidence="6">
    <location>
        <begin position="164"/>
        <end position="269"/>
    </location>
</feature>
<dbReference type="Pfam" id="PF03968">
    <property type="entry name" value="LptD_N"/>
    <property type="match status" value="1"/>
</dbReference>
<dbReference type="InterPro" id="IPR007543">
    <property type="entry name" value="LptD_C"/>
</dbReference>
<reference evidence="8" key="1">
    <citation type="submission" date="2017-11" db="EMBL/GenBank/DDBJ databases">
        <authorList>
            <person name="Watanabe M."/>
            <person name="Kojima H."/>
        </authorList>
    </citation>
    <scope>NUCLEOTIDE SEQUENCE [LARGE SCALE GENOMIC DNA]</scope>
    <source>
        <strain evidence="8">Tokyo 01</strain>
    </source>
</reference>
<keyword evidence="3" id="KW-0998">Cell outer membrane</keyword>
<dbReference type="Proteomes" id="UP000288096">
    <property type="component" value="Unassembled WGS sequence"/>
</dbReference>
<evidence type="ECO:0000313" key="8">
    <source>
        <dbReference type="Proteomes" id="UP000288096"/>
    </source>
</evidence>
<evidence type="ECO:0000256" key="3">
    <source>
        <dbReference type="ARBA" id="ARBA00023237"/>
    </source>
</evidence>
<dbReference type="InterPro" id="IPR020889">
    <property type="entry name" value="LipoPS_assembly_LptD"/>
</dbReference>
<dbReference type="InterPro" id="IPR050218">
    <property type="entry name" value="LptD"/>
</dbReference>
<dbReference type="PANTHER" id="PTHR30189">
    <property type="entry name" value="LPS-ASSEMBLY PROTEIN"/>
    <property type="match status" value="1"/>
</dbReference>
<feature type="domain" description="Organic solvent tolerance-like N-terminal" evidence="4">
    <location>
        <begin position="26"/>
        <end position="121"/>
    </location>
</feature>